<dbReference type="PANTHER" id="PTHR43421">
    <property type="entry name" value="METALLOPROTEASE PMBA"/>
    <property type="match status" value="1"/>
</dbReference>
<protein>
    <submittedName>
        <fullName evidence="3">TldD/PmbA family protein</fullName>
    </submittedName>
</protein>
<dbReference type="PANTHER" id="PTHR43421:SF1">
    <property type="entry name" value="METALLOPROTEASE PMBA"/>
    <property type="match status" value="1"/>
</dbReference>
<dbReference type="Pfam" id="PF19289">
    <property type="entry name" value="PmbA_TldD_3rd"/>
    <property type="match status" value="1"/>
</dbReference>
<evidence type="ECO:0000313" key="3">
    <source>
        <dbReference type="EMBL" id="RZD14372.1"/>
    </source>
</evidence>
<dbReference type="InterPro" id="IPR036059">
    <property type="entry name" value="TldD/PmbA_sf"/>
</dbReference>
<gene>
    <name evidence="3" type="ORF">EVJ47_06825</name>
</gene>
<evidence type="ECO:0000259" key="1">
    <source>
        <dbReference type="Pfam" id="PF19289"/>
    </source>
</evidence>
<organism evidence="3 4">
    <name type="scientific">Candidatus Acidulodesulfobacterium ferriphilum</name>
    <dbReference type="NCBI Taxonomy" id="2597223"/>
    <lineage>
        <taxon>Bacteria</taxon>
        <taxon>Deltaproteobacteria</taxon>
        <taxon>Candidatus Acidulodesulfobacterales</taxon>
        <taxon>Candidatus Acidulodesulfobacterium</taxon>
    </lineage>
</organism>
<name>A0A519BAQ9_9DELT</name>
<dbReference type="InterPro" id="IPR045570">
    <property type="entry name" value="Metalloprtase-TldD/E_cen_dom"/>
</dbReference>
<dbReference type="AlphaFoldDB" id="A0A519BAQ9"/>
<feature type="domain" description="Metalloprotease TldD/E central" evidence="2">
    <location>
        <begin position="122"/>
        <end position="226"/>
    </location>
</feature>
<sequence length="453" mass="50680">MNFDDVISLIDDYSRKKGIKYVVYLFNSKVLKMESENSSISNFINAEINGFNLRLLNNKRMSFSYCLGLEEQKIRDTFDNGLSLLSFMEENEYADLAPSLHESAAVQAPDFEEKLGIYSSKSDKIDMDKKKGCLIEMEETAYSYDKKIYKVDKPTYHESLTAKRICNSNGLNLSSRKTSYEVFLSVAARQGADTGSGFDFDFSHEFDKLQFKKVSMNAAKRGVDQLGARVISSGSYNILFDNFTASEFLGILKQSFYANNVYKKKSILRGKLGQKVFSSKLNIIDDGLLPGGWATDIFDYDGINMQRKPLCINGVINSFLYDIEYANRFNTKSTGNSAMQSHTLPPEVGSTNFFIENGETPLVDIILSMKEGMYINELMGLHMAKPYTGEFSLGASGFYIKNGKIEFPVKGIVVSGNLLHLFNSITGIANDIRFFGSTGSPSILFENVEVSGK</sequence>
<evidence type="ECO:0000259" key="2">
    <source>
        <dbReference type="Pfam" id="PF19290"/>
    </source>
</evidence>
<dbReference type="InterPro" id="IPR045569">
    <property type="entry name" value="Metalloprtase-TldD/E_C"/>
</dbReference>
<reference evidence="3 4" key="1">
    <citation type="submission" date="2019-01" db="EMBL/GenBank/DDBJ databases">
        <title>Insights into ecological role of a new deltaproteobacterial order Candidatus Sinidesulfobacterales (Sva0485) by metagenomics and metatranscriptomics.</title>
        <authorList>
            <person name="Tan S."/>
            <person name="Liu J."/>
            <person name="Fang Y."/>
            <person name="Hedlund B.P."/>
            <person name="Lian Z.H."/>
            <person name="Huang L.Y."/>
            <person name="Li J.T."/>
            <person name="Huang L.N."/>
            <person name="Li W.J."/>
            <person name="Jiang H.C."/>
            <person name="Dong H.L."/>
            <person name="Shu W.S."/>
        </authorList>
    </citation>
    <scope>NUCLEOTIDE SEQUENCE [LARGE SCALE GENOMIC DNA]</scope>
    <source>
        <strain evidence="3">AP3</strain>
    </source>
</reference>
<dbReference type="SUPFAM" id="SSF111283">
    <property type="entry name" value="Putative modulator of DNA gyrase, PmbA/TldD"/>
    <property type="match status" value="1"/>
</dbReference>
<dbReference type="EMBL" id="SGBD01000003">
    <property type="protein sequence ID" value="RZD14372.1"/>
    <property type="molecule type" value="Genomic_DNA"/>
</dbReference>
<dbReference type="Proteomes" id="UP000320813">
    <property type="component" value="Unassembled WGS sequence"/>
</dbReference>
<accession>A0A519BAQ9</accession>
<dbReference type="GO" id="GO:0008237">
    <property type="term" value="F:metallopeptidase activity"/>
    <property type="evidence" value="ECO:0007669"/>
    <property type="project" value="InterPro"/>
</dbReference>
<dbReference type="GO" id="GO:0006508">
    <property type="term" value="P:proteolysis"/>
    <property type="evidence" value="ECO:0007669"/>
    <property type="project" value="InterPro"/>
</dbReference>
<dbReference type="InterPro" id="IPR035068">
    <property type="entry name" value="TldD/PmbA_N"/>
</dbReference>
<dbReference type="Gene3D" id="3.30.2290.10">
    <property type="entry name" value="PmbA/TldD superfamily"/>
    <property type="match status" value="1"/>
</dbReference>
<feature type="domain" description="Metalloprotease TldD/E C-terminal" evidence="1">
    <location>
        <begin position="233"/>
        <end position="452"/>
    </location>
</feature>
<dbReference type="Pfam" id="PF19290">
    <property type="entry name" value="PmbA_TldD_2nd"/>
    <property type="match status" value="1"/>
</dbReference>
<proteinExistence type="predicted"/>
<evidence type="ECO:0000313" key="4">
    <source>
        <dbReference type="Proteomes" id="UP000320813"/>
    </source>
</evidence>
<dbReference type="GO" id="GO:0005829">
    <property type="term" value="C:cytosol"/>
    <property type="evidence" value="ECO:0007669"/>
    <property type="project" value="TreeGrafter"/>
</dbReference>
<dbReference type="InterPro" id="IPR047657">
    <property type="entry name" value="PmbA"/>
</dbReference>
<comment type="caution">
    <text evidence="3">The sequence shown here is derived from an EMBL/GenBank/DDBJ whole genome shotgun (WGS) entry which is preliminary data.</text>
</comment>